<dbReference type="InterPro" id="IPR010280">
    <property type="entry name" value="U5_MeTrfase_fam"/>
</dbReference>
<dbReference type="SUPFAM" id="SSF53335">
    <property type="entry name" value="S-adenosyl-L-methionine-dependent methyltransferases"/>
    <property type="match status" value="1"/>
</dbReference>
<evidence type="ECO:0000313" key="7">
    <source>
        <dbReference type="EMBL" id="AMK10683.1"/>
    </source>
</evidence>
<feature type="active site" description="Nucleophile" evidence="4">
    <location>
        <position position="418"/>
    </location>
</feature>
<dbReference type="Proteomes" id="UP000295506">
    <property type="component" value="Unassembled WGS sequence"/>
</dbReference>
<dbReference type="CDD" id="cd02440">
    <property type="entry name" value="AdoMet_MTases"/>
    <property type="match status" value="1"/>
</dbReference>
<reference evidence="7 9" key="1">
    <citation type="journal article" date="2016" name="Front. Microbiol.">
        <title>Genome Sequence of the Piezophilic, Mesophilic Sulfate-Reducing Bacterium Desulfovibrio indicus J2T.</title>
        <authorList>
            <person name="Cao J."/>
            <person name="Maignien L."/>
            <person name="Shao Z."/>
            <person name="Alain K."/>
            <person name="Jebbar M."/>
        </authorList>
    </citation>
    <scope>NUCLEOTIDE SEQUENCE [LARGE SCALE GENOMIC DNA]</scope>
    <source>
        <strain evidence="7 9">J2</strain>
    </source>
</reference>
<feature type="binding site" evidence="4">
    <location>
        <position position="295"/>
    </location>
    <ligand>
        <name>S-adenosyl-L-methionine</name>
        <dbReference type="ChEBI" id="CHEBI:59789"/>
    </ligand>
</feature>
<dbReference type="RefSeq" id="WP_066801567.1">
    <property type="nucleotide sequence ID" value="NZ_CP014206.1"/>
</dbReference>
<keyword evidence="3 4" id="KW-0949">S-adenosyl-L-methionine</keyword>
<proteinExistence type="inferred from homology"/>
<dbReference type="InterPro" id="IPR029063">
    <property type="entry name" value="SAM-dependent_MTases_sf"/>
</dbReference>
<dbReference type="EMBL" id="SOBK01000001">
    <property type="protein sequence ID" value="TDT91662.1"/>
    <property type="molecule type" value="Genomic_DNA"/>
</dbReference>
<feature type="binding site" evidence="4">
    <location>
        <position position="345"/>
    </location>
    <ligand>
        <name>S-adenosyl-L-methionine</name>
        <dbReference type="ChEBI" id="CHEBI:59789"/>
    </ligand>
</feature>
<dbReference type="Pfam" id="PF05958">
    <property type="entry name" value="tRNA_U5-meth_tr"/>
    <property type="match status" value="2"/>
</dbReference>
<dbReference type="Gene3D" id="2.40.50.1070">
    <property type="match status" value="1"/>
</dbReference>
<evidence type="ECO:0000313" key="8">
    <source>
        <dbReference type="EMBL" id="TDT91662.1"/>
    </source>
</evidence>
<dbReference type="NCBIfam" id="TIGR00479">
    <property type="entry name" value="rumA"/>
    <property type="match status" value="1"/>
</dbReference>
<reference evidence="8 10" key="2">
    <citation type="submission" date="2019-03" db="EMBL/GenBank/DDBJ databases">
        <title>Genomic Encyclopedia of Type Strains, Phase IV (KMG-IV): sequencing the most valuable type-strain genomes for metagenomic binning, comparative biology and taxonomic classification.</title>
        <authorList>
            <person name="Goeker M."/>
        </authorList>
    </citation>
    <scope>NUCLEOTIDE SEQUENCE [LARGE SCALE GENOMIC DNA]</scope>
    <source>
        <strain evidence="8 10">DSM 101483</strain>
    </source>
</reference>
<keyword evidence="2 4" id="KW-0808">Transferase</keyword>
<keyword evidence="9" id="KW-1185">Reference proteome</keyword>
<accession>A0A126QKW0</accession>
<name>A0A126QKW0_9BACT</name>
<keyword evidence="1 4" id="KW-0489">Methyltransferase</keyword>
<evidence type="ECO:0000256" key="3">
    <source>
        <dbReference type="ARBA" id="ARBA00022691"/>
    </source>
</evidence>
<evidence type="ECO:0000256" key="4">
    <source>
        <dbReference type="PROSITE-ProRule" id="PRU01024"/>
    </source>
</evidence>
<dbReference type="AlphaFoldDB" id="A0A126QKW0"/>
<evidence type="ECO:0000256" key="1">
    <source>
        <dbReference type="ARBA" id="ARBA00022603"/>
    </source>
</evidence>
<dbReference type="Gene3D" id="3.40.50.150">
    <property type="entry name" value="Vaccinia Virus protein VP39"/>
    <property type="match status" value="1"/>
</dbReference>
<dbReference type="PROSITE" id="PS01231">
    <property type="entry name" value="TRMA_2"/>
    <property type="match status" value="1"/>
</dbReference>
<dbReference type="Pfam" id="PF01938">
    <property type="entry name" value="TRAM"/>
    <property type="match status" value="1"/>
</dbReference>
<dbReference type="InterPro" id="IPR030390">
    <property type="entry name" value="MeTrfase_TrmA_AS"/>
</dbReference>
<dbReference type="PROSITE" id="PS50926">
    <property type="entry name" value="TRAM"/>
    <property type="match status" value="1"/>
</dbReference>
<dbReference type="InterPro" id="IPR002792">
    <property type="entry name" value="TRAM_dom"/>
</dbReference>
<dbReference type="GO" id="GO:0008757">
    <property type="term" value="F:S-adenosylmethionine-dependent methyltransferase activity"/>
    <property type="evidence" value="ECO:0007669"/>
    <property type="project" value="UniProtKB-ARBA"/>
</dbReference>
<dbReference type="GO" id="GO:0009451">
    <property type="term" value="P:RNA modification"/>
    <property type="evidence" value="ECO:0007669"/>
    <property type="project" value="UniProtKB-ARBA"/>
</dbReference>
<gene>
    <name evidence="7" type="ORF">AWY79_05945</name>
    <name evidence="8" type="ORF">EDC59_10159</name>
</gene>
<dbReference type="PROSITE" id="PS01230">
    <property type="entry name" value="TRMA_1"/>
    <property type="match status" value="1"/>
</dbReference>
<evidence type="ECO:0000313" key="10">
    <source>
        <dbReference type="Proteomes" id="UP000295506"/>
    </source>
</evidence>
<dbReference type="PANTHER" id="PTHR11061">
    <property type="entry name" value="RNA M5U METHYLTRANSFERASE"/>
    <property type="match status" value="1"/>
</dbReference>
<dbReference type="GO" id="GO:0032259">
    <property type="term" value="P:methylation"/>
    <property type="evidence" value="ECO:0007669"/>
    <property type="project" value="UniProtKB-KW"/>
</dbReference>
<dbReference type="GO" id="GO:0008173">
    <property type="term" value="F:RNA methyltransferase activity"/>
    <property type="evidence" value="ECO:0007669"/>
    <property type="project" value="InterPro"/>
</dbReference>
<sequence>MPLHKDEIIECSIESLAFGGRGVARVDGMAVFVAGGLPGDVVTARVVKAKKRFAEAEAVSVVAPSPHRVKPRCPHFGECGGCAVQDLDYAEQVAQKAAQVENALRRIGGVESLSMDPALPSPAVWNYRNKMEFVFEQRDNKLHLGLRAAQAAGDKGLPPVVDIEECHLCAERDVEILRLAREFAQGSGLPAFDPSANEGFWRHLVVRHTALGEVMVHLITSDDEKLYGRAEGLGETLVDRFPELTSFIHSSRAKRSLAATGEKIEFRLGSRTVEEMVEHDGRQARYHIAPNAFFQTNTAGAGALFGAVREYGAFDGSETLLDLYCGCGAIGIFLADTVRKVVGYEISEEAVAKAWSSAKLNGLTNCEFTAGTLDGGDVLKGLPKADVLVIDPPRAGIHENTAQAILKLAPARILAVSCDPATLARDVKRLSEAYELKRARAVDLFPHTHHIETVALLERR</sequence>
<evidence type="ECO:0000256" key="5">
    <source>
        <dbReference type="PROSITE-ProRule" id="PRU10015"/>
    </source>
</evidence>
<dbReference type="InterPro" id="IPR012340">
    <property type="entry name" value="NA-bd_OB-fold"/>
</dbReference>
<dbReference type="PROSITE" id="PS51687">
    <property type="entry name" value="SAM_MT_RNA_M5U"/>
    <property type="match status" value="1"/>
</dbReference>
<dbReference type="OrthoDB" id="9804590at2"/>
<dbReference type="EMBL" id="CP014206">
    <property type="protein sequence ID" value="AMK10683.1"/>
    <property type="molecule type" value="Genomic_DNA"/>
</dbReference>
<dbReference type="KEGG" id="dej:AWY79_05945"/>
<feature type="domain" description="TRAM" evidence="6">
    <location>
        <begin position="2"/>
        <end position="60"/>
    </location>
</feature>
<evidence type="ECO:0000313" key="9">
    <source>
        <dbReference type="Proteomes" id="UP000055611"/>
    </source>
</evidence>
<dbReference type="Gene3D" id="2.40.50.140">
    <property type="entry name" value="Nucleic acid-binding proteins"/>
    <property type="match status" value="1"/>
</dbReference>
<dbReference type="SUPFAM" id="SSF50249">
    <property type="entry name" value="Nucleic acid-binding proteins"/>
    <property type="match status" value="1"/>
</dbReference>
<feature type="binding site" evidence="4">
    <location>
        <position position="391"/>
    </location>
    <ligand>
        <name>S-adenosyl-L-methionine</name>
        <dbReference type="ChEBI" id="CHEBI:59789"/>
    </ligand>
</feature>
<dbReference type="InterPro" id="IPR030391">
    <property type="entry name" value="MeTrfase_TrmA_CS"/>
</dbReference>
<dbReference type="GO" id="GO:0006396">
    <property type="term" value="P:RNA processing"/>
    <property type="evidence" value="ECO:0007669"/>
    <property type="project" value="InterPro"/>
</dbReference>
<comment type="similarity">
    <text evidence="4">Belongs to the class I-like SAM-binding methyltransferase superfamily. RNA M5U methyltransferase family.</text>
</comment>
<organism evidence="8 10">
    <name type="scientific">Pseudodesulfovibrio indicus</name>
    <dbReference type="NCBI Taxonomy" id="1716143"/>
    <lineage>
        <taxon>Bacteria</taxon>
        <taxon>Pseudomonadati</taxon>
        <taxon>Thermodesulfobacteriota</taxon>
        <taxon>Desulfovibrionia</taxon>
        <taxon>Desulfovibrionales</taxon>
        <taxon>Desulfovibrionaceae</taxon>
    </lineage>
</organism>
<evidence type="ECO:0000256" key="2">
    <source>
        <dbReference type="ARBA" id="ARBA00022679"/>
    </source>
</evidence>
<dbReference type="PANTHER" id="PTHR11061:SF30">
    <property type="entry name" value="TRNA (URACIL(54)-C(5))-METHYLTRANSFERASE"/>
    <property type="match status" value="1"/>
</dbReference>
<feature type="active site" evidence="5">
    <location>
        <position position="418"/>
    </location>
</feature>
<protein>
    <submittedName>
        <fullName evidence="8">23S rRNA (Uracil1939-C5)-methyltransferase</fullName>
    </submittedName>
    <submittedName>
        <fullName evidence="7">RNA methyltransferase</fullName>
    </submittedName>
</protein>
<evidence type="ECO:0000259" key="6">
    <source>
        <dbReference type="PROSITE" id="PS50926"/>
    </source>
</evidence>
<feature type="binding site" evidence="4">
    <location>
        <position position="324"/>
    </location>
    <ligand>
        <name>S-adenosyl-L-methionine</name>
        <dbReference type="ChEBI" id="CHEBI:59789"/>
    </ligand>
</feature>
<dbReference type="Proteomes" id="UP000055611">
    <property type="component" value="Chromosome"/>
</dbReference>
<dbReference type="FunFam" id="2.40.50.140:FF:000097">
    <property type="entry name" value="23S rRNA (uracil(1939)-C(5))-methyltransferase RlmD"/>
    <property type="match status" value="1"/>
</dbReference>